<evidence type="ECO:0000313" key="2">
    <source>
        <dbReference type="Proteomes" id="UP000473574"/>
    </source>
</evidence>
<comment type="caution">
    <text evidence="1">The sequence shown here is derived from an EMBL/GenBank/DDBJ whole genome shotgun (WGS) entry which is preliminary data.</text>
</comment>
<evidence type="ECO:0000313" key="1">
    <source>
        <dbReference type="EMBL" id="NEZ64089.1"/>
    </source>
</evidence>
<reference evidence="1 2" key="1">
    <citation type="journal article" date="2020" name="Microb. Ecol.">
        <title>Ecogenomics of the Marine Benthic Filamentous Cyanobacterium Adonisia.</title>
        <authorList>
            <person name="Walter J.M."/>
            <person name="Coutinho F.H."/>
            <person name="Leomil L."/>
            <person name="Hargreaves P.I."/>
            <person name="Campeao M.E."/>
            <person name="Vieira V.V."/>
            <person name="Silva B.S."/>
            <person name="Fistarol G.O."/>
            <person name="Salomon P.S."/>
            <person name="Sawabe T."/>
            <person name="Mino S."/>
            <person name="Hosokawa M."/>
            <person name="Miyashita H."/>
            <person name="Maruyama F."/>
            <person name="van Verk M.C."/>
            <person name="Dutilh B.E."/>
            <person name="Thompson C.C."/>
            <person name="Thompson F.L."/>
        </authorList>
    </citation>
    <scope>NUCLEOTIDE SEQUENCE [LARGE SCALE GENOMIC DNA]</scope>
    <source>
        <strain evidence="1 2">CCMR0082</strain>
    </source>
</reference>
<proteinExistence type="predicted"/>
<organism evidence="1 2">
    <name type="scientific">Adonisia turfae CCMR0082</name>
    <dbReference type="NCBI Taxonomy" id="2304604"/>
    <lineage>
        <taxon>Bacteria</taxon>
        <taxon>Bacillati</taxon>
        <taxon>Cyanobacteriota</taxon>
        <taxon>Adonisia</taxon>
        <taxon>Adonisia turfae</taxon>
    </lineage>
</organism>
<dbReference type="EMBL" id="QZCE01000002">
    <property type="protein sequence ID" value="NEZ64089.1"/>
    <property type="molecule type" value="Genomic_DNA"/>
</dbReference>
<dbReference type="Proteomes" id="UP000473574">
    <property type="component" value="Unassembled WGS sequence"/>
</dbReference>
<dbReference type="AlphaFoldDB" id="A0A6M0S6H8"/>
<accession>A0A6M0S6H8</accession>
<protein>
    <submittedName>
        <fullName evidence="1">PTPA-CTERM sorting domain-containing protein</fullName>
    </submittedName>
</protein>
<gene>
    <name evidence="1" type="ORF">D0962_15045</name>
</gene>
<dbReference type="RefSeq" id="WP_163664113.1">
    <property type="nucleotide sequence ID" value="NZ_QZCE01000002.1"/>
</dbReference>
<dbReference type="NCBIfam" id="NF038127">
    <property type="entry name" value="FDP_fam"/>
    <property type="match status" value="1"/>
</dbReference>
<sequence length="215" mass="22005">MERLTNFGMFAGITALAIGLGSLESVSAAQLTESGDAGELIPTAQLLPGGIDSVVGGISSDRDLYGFNWGGGNLALEVISASFDSQLFVFDSLGEIIGANDDGGVGLLSLLSGNLTSGLYYVGIGAFNSDPLNSFGQDIEDPLGGGSSTAFQPGQCGLSLTDCTLSSWRSNRRSGDYTVRFSSPTIAADVPTPALLPGLVGMGAALIRKRKQEAS</sequence>
<dbReference type="NCBIfam" id="NF033465">
    <property type="entry name" value="PTPA-CTERM"/>
    <property type="match status" value="1"/>
</dbReference>
<name>A0A6M0S6H8_9CYAN</name>